<keyword evidence="4" id="KW-0125">Carotenoid biosynthesis</keyword>
<dbReference type="InterPro" id="IPR017825">
    <property type="entry name" value="Lycopene_cyclase_dom"/>
</dbReference>
<feature type="transmembrane region" description="Helical" evidence="8">
    <location>
        <begin position="81"/>
        <end position="102"/>
    </location>
</feature>
<keyword evidence="7" id="KW-0413">Isomerase</keyword>
<feature type="transmembrane region" description="Helical" evidence="8">
    <location>
        <begin position="6"/>
        <end position="24"/>
    </location>
</feature>
<keyword evidence="3 8" id="KW-0812">Transmembrane</keyword>
<evidence type="ECO:0000256" key="3">
    <source>
        <dbReference type="ARBA" id="ARBA00022692"/>
    </source>
</evidence>
<feature type="transmembrane region" description="Helical" evidence="8">
    <location>
        <begin position="36"/>
        <end position="61"/>
    </location>
</feature>
<evidence type="ECO:0000256" key="6">
    <source>
        <dbReference type="ARBA" id="ARBA00023136"/>
    </source>
</evidence>
<keyword evidence="5 8" id="KW-1133">Transmembrane helix</keyword>
<dbReference type="Proteomes" id="UP000274327">
    <property type="component" value="Unassembled WGS sequence"/>
</dbReference>
<dbReference type="GeneID" id="78122625"/>
<evidence type="ECO:0000313" key="10">
    <source>
        <dbReference type="Proteomes" id="UP000274327"/>
    </source>
</evidence>
<dbReference type="GO" id="GO:0016020">
    <property type="term" value="C:membrane"/>
    <property type="evidence" value="ECO:0007669"/>
    <property type="project" value="UniProtKB-SubCell"/>
</dbReference>
<dbReference type="GO" id="GO:0016117">
    <property type="term" value="P:carotenoid biosynthetic process"/>
    <property type="evidence" value="ECO:0007669"/>
    <property type="project" value="UniProtKB-KW"/>
</dbReference>
<evidence type="ECO:0000256" key="4">
    <source>
        <dbReference type="ARBA" id="ARBA00022746"/>
    </source>
</evidence>
<evidence type="ECO:0000256" key="2">
    <source>
        <dbReference type="ARBA" id="ARBA00004829"/>
    </source>
</evidence>
<evidence type="ECO:0000256" key="5">
    <source>
        <dbReference type="ARBA" id="ARBA00022989"/>
    </source>
</evidence>
<dbReference type="NCBIfam" id="TIGR03462">
    <property type="entry name" value="CarR_dom_SF"/>
    <property type="match status" value="1"/>
</dbReference>
<proteinExistence type="predicted"/>
<evidence type="ECO:0000313" key="9">
    <source>
        <dbReference type="EMBL" id="RRR17022.1"/>
    </source>
</evidence>
<comment type="caution">
    <text evidence="9">The sequence shown here is derived from an EMBL/GenBank/DDBJ whole genome shotgun (WGS) entry which is preliminary data.</text>
</comment>
<keyword evidence="10" id="KW-1185">Reference proteome</keyword>
<protein>
    <submittedName>
        <fullName evidence="9">Lycopene cyclase domain-containing protein</fullName>
    </submittedName>
</protein>
<dbReference type="GO" id="GO:0016872">
    <property type="term" value="F:intramolecular lyase activity"/>
    <property type="evidence" value="ECO:0007669"/>
    <property type="project" value="InterPro"/>
</dbReference>
<evidence type="ECO:0000256" key="7">
    <source>
        <dbReference type="ARBA" id="ARBA00023235"/>
    </source>
</evidence>
<dbReference type="GO" id="GO:0045436">
    <property type="term" value="F:lycopene beta cyclase activity"/>
    <property type="evidence" value="ECO:0007669"/>
    <property type="project" value="UniProtKB-ARBA"/>
</dbReference>
<evidence type="ECO:0000256" key="1">
    <source>
        <dbReference type="ARBA" id="ARBA00004141"/>
    </source>
</evidence>
<name>A0A426SFL4_9MICO</name>
<dbReference type="RefSeq" id="WP_126988863.1">
    <property type="nucleotide sequence ID" value="NZ_JALXWX010000112.1"/>
</dbReference>
<dbReference type="AlphaFoldDB" id="A0A426SFL4"/>
<comment type="subcellular location">
    <subcellularLocation>
        <location evidence="1">Membrane</location>
        <topology evidence="1">Multi-pass membrane protein</topology>
    </subcellularLocation>
</comment>
<sequence length="115" mass="12788">MTAMVYLLCLLTVLGCMVLLDRRFRLALWQAPRRAATVLLAGVALFLAWDLAAIAAGHYRMGDSALMSGIELGPELPLEELVFLVFLCYVTLVVRGLVDLLLGRRRQSPARREES</sequence>
<evidence type="ECO:0000256" key="8">
    <source>
        <dbReference type="SAM" id="Phobius"/>
    </source>
</evidence>
<dbReference type="EMBL" id="QOCI01000020">
    <property type="protein sequence ID" value="RRR17022.1"/>
    <property type="molecule type" value="Genomic_DNA"/>
</dbReference>
<keyword evidence="6 8" id="KW-0472">Membrane</keyword>
<comment type="pathway">
    <text evidence="2">Carotenoid biosynthesis.</text>
</comment>
<organism evidence="9 10">
    <name type="scientific">Brachybacterium paraconglomeratum</name>
    <dbReference type="NCBI Taxonomy" id="173362"/>
    <lineage>
        <taxon>Bacteria</taxon>
        <taxon>Bacillati</taxon>
        <taxon>Actinomycetota</taxon>
        <taxon>Actinomycetes</taxon>
        <taxon>Micrococcales</taxon>
        <taxon>Dermabacteraceae</taxon>
        <taxon>Brachybacterium</taxon>
    </lineage>
</organism>
<gene>
    <name evidence="9" type="ORF">DS079_16540</name>
</gene>
<reference evidence="9 10" key="1">
    <citation type="submission" date="2018-07" db="EMBL/GenBank/DDBJ databases">
        <title>Brachybacteriurn paraconglorneratum KCTC 9916.</title>
        <authorList>
            <person name="Li Y."/>
        </authorList>
    </citation>
    <scope>NUCLEOTIDE SEQUENCE [LARGE SCALE GENOMIC DNA]</scope>
    <source>
        <strain evidence="9 10">KCTC 9916</strain>
    </source>
</reference>
<accession>A0A426SFL4</accession>